<sequence length="336" mass="38350">MASTHESIKLTAPEISYLWTTYLTDSMSICVLKYYLQHIDDPDIKELLDHSLDLSTQHVEIIKGIFVQEEIAVPQGFTDQDVNLKAKRLFSDIFYLQYIKNMASGGLAGYSRMLPNIYRNDVKSFYSKALTSSIELEKEVTMLLLEKGLAKRPPFIPYPNKVEFIKKQSFFLEGLGRREALSGTEVTHLHFNIETNQLGAAISTGFSQVAHTKQARNYFIRGKEIALKHAKVFRDYLEKNSLPAPAGIQQEVTESTEYVFSDKLMMFHFSIMIYSGIGNYGIAISESQRSDLVIDYSRLNAEVLKYSEDGVNIMVANEWLEQPPLSTDRQKLTKRK</sequence>
<name>A0ABY9VEL1_9BACI</name>
<dbReference type="InterPro" id="IPR012347">
    <property type="entry name" value="Ferritin-like"/>
</dbReference>
<reference evidence="1 2" key="1">
    <citation type="submission" date="2023-09" db="EMBL/GenBank/DDBJ databases">
        <title>Microbial mechanism of fulvic acid promoting antimony reduction mineralization in rice fields.</title>
        <authorList>
            <person name="Chen G."/>
            <person name="Lan J."/>
        </authorList>
    </citation>
    <scope>NUCLEOTIDE SEQUENCE [LARGE SCALE GENOMIC DNA]</scope>
    <source>
        <strain evidence="1 2">PS1</strain>
    </source>
</reference>
<keyword evidence="2" id="KW-1185">Reference proteome</keyword>
<dbReference type="Proteomes" id="UP001303324">
    <property type="component" value="Chromosome"/>
</dbReference>
<gene>
    <name evidence="1" type="ORF">RH061_12665</name>
</gene>
<evidence type="ECO:0000313" key="1">
    <source>
        <dbReference type="EMBL" id="WNF21055.1"/>
    </source>
</evidence>
<accession>A0ABY9VEL1</accession>
<dbReference type="InterPro" id="IPR021617">
    <property type="entry name" value="DUF3231"/>
</dbReference>
<dbReference type="Gene3D" id="1.20.1260.10">
    <property type="match status" value="2"/>
</dbReference>
<organism evidence="1 2">
    <name type="scientific">Mesobacillus jeotgali</name>
    <dbReference type="NCBI Taxonomy" id="129985"/>
    <lineage>
        <taxon>Bacteria</taxon>
        <taxon>Bacillati</taxon>
        <taxon>Bacillota</taxon>
        <taxon>Bacilli</taxon>
        <taxon>Bacillales</taxon>
        <taxon>Bacillaceae</taxon>
        <taxon>Mesobacillus</taxon>
    </lineage>
</organism>
<dbReference type="Pfam" id="PF11553">
    <property type="entry name" value="DUF3231"/>
    <property type="match status" value="2"/>
</dbReference>
<proteinExistence type="predicted"/>
<dbReference type="RefSeq" id="WP_311070633.1">
    <property type="nucleotide sequence ID" value="NZ_CP134494.1"/>
</dbReference>
<dbReference type="EMBL" id="CP134494">
    <property type="protein sequence ID" value="WNF21055.1"/>
    <property type="molecule type" value="Genomic_DNA"/>
</dbReference>
<protein>
    <submittedName>
        <fullName evidence="1">DUF3231 family protein</fullName>
    </submittedName>
</protein>
<evidence type="ECO:0000313" key="2">
    <source>
        <dbReference type="Proteomes" id="UP001303324"/>
    </source>
</evidence>